<evidence type="ECO:0000256" key="1">
    <source>
        <dbReference type="SAM" id="Coils"/>
    </source>
</evidence>
<dbReference type="EMBL" id="CAUWAG010000018">
    <property type="protein sequence ID" value="CAJ2511133.1"/>
    <property type="molecule type" value="Genomic_DNA"/>
</dbReference>
<name>A0AAI8YND0_9PEZI</name>
<reference evidence="3" key="1">
    <citation type="submission" date="2023-10" db="EMBL/GenBank/DDBJ databases">
        <authorList>
            <person name="Hackl T."/>
        </authorList>
    </citation>
    <scope>NUCLEOTIDE SEQUENCE</scope>
</reference>
<dbReference type="Proteomes" id="UP001295740">
    <property type="component" value="Unassembled WGS sequence"/>
</dbReference>
<feature type="region of interest" description="Disordered" evidence="2">
    <location>
        <begin position="16"/>
        <end position="84"/>
    </location>
</feature>
<keyword evidence="4" id="KW-1185">Reference proteome</keyword>
<evidence type="ECO:0000313" key="4">
    <source>
        <dbReference type="Proteomes" id="UP001295740"/>
    </source>
</evidence>
<evidence type="ECO:0000256" key="2">
    <source>
        <dbReference type="SAM" id="MobiDB-lite"/>
    </source>
</evidence>
<protein>
    <submittedName>
        <fullName evidence="3">Uu.00g067580.m01.CDS01</fullName>
    </submittedName>
</protein>
<comment type="caution">
    <text evidence="3">The sequence shown here is derived from an EMBL/GenBank/DDBJ whole genome shotgun (WGS) entry which is preliminary data.</text>
</comment>
<dbReference type="AlphaFoldDB" id="A0AAI8YND0"/>
<evidence type="ECO:0000313" key="3">
    <source>
        <dbReference type="EMBL" id="CAJ2511133.1"/>
    </source>
</evidence>
<feature type="coiled-coil region" evidence="1">
    <location>
        <begin position="137"/>
        <end position="164"/>
    </location>
</feature>
<keyword evidence="1" id="KW-0175">Coiled coil</keyword>
<sequence length="445" mass="50540">MVPWLENILHPSRRFQSRKRRTSLGDDDAVGLLHDDPSQQSLRPRHQEEHKRSFTSNETTAGDEQESDDRHVNPRVHGHVPTPTATLGLDACIASIAVKEIRARLDSASDARSREPTRLGVHSIFNLKTAYRDFFGEQRWRKKVEDANADLEDALKRLRNLQAVQYSRGYNASGLGQEYLHCAGCKEDHLARAFSPDEKGKSRDIRVCTGRNASIRLCDHVQIKWADVETAVKEPMELGPLSSQASDFIHCENRSHNFHCGDRSRVPTCPQAKIIHDKDGDFVLRLHWAPHSKISAFARHHKGRIDVSELHAVFKRYRRDAARHIAPDTTTPRALPEMKCFSSPTCACLQFQTRHQHNEFFHNVEGRTHGKLNAQGPWFHRTPQSSPRPALINMWRCTMPGEEGEAPCIVTAYSRDIHLGLPDIQSGRINPSRQWCLQVEPDSGS</sequence>
<organism evidence="3 4">
    <name type="scientific">Anthostomella pinea</name>
    <dbReference type="NCBI Taxonomy" id="933095"/>
    <lineage>
        <taxon>Eukaryota</taxon>
        <taxon>Fungi</taxon>
        <taxon>Dikarya</taxon>
        <taxon>Ascomycota</taxon>
        <taxon>Pezizomycotina</taxon>
        <taxon>Sordariomycetes</taxon>
        <taxon>Xylariomycetidae</taxon>
        <taxon>Xylariales</taxon>
        <taxon>Xylariaceae</taxon>
        <taxon>Anthostomella</taxon>
    </lineage>
</organism>
<gene>
    <name evidence="3" type="ORF">KHLLAP_LOCUS11601</name>
</gene>
<proteinExistence type="predicted"/>
<accession>A0AAI8YND0</accession>